<dbReference type="InterPro" id="IPR049303">
    <property type="entry name" value="Glyco_hydro_109_C"/>
</dbReference>
<dbReference type="Pfam" id="PF21252">
    <property type="entry name" value="Glyco_hydro_109_C"/>
    <property type="match status" value="1"/>
</dbReference>
<sequence length="194" mass="22412">MKSLTAFVSKSRSLQQYFGEHYGKDHPAARTGFWRQGDSATVMLQTEQEVLISLRVDWTSVRPHNKTHYVLQGTEGAYVSGRHPQEDDLIWFKNRSPKLEEDGSELWEPLRNYQPEFDHPRWKQWGKFAAETKHGGGDFLVLEEFISAIQEDRVPAVDVYDAVTWSSVFFLSMESVERGGQTISIPDFKSKGWR</sequence>
<organism evidence="2 3">
    <name type="scientific">Cohnella silvisoli</name>
    <dbReference type="NCBI Taxonomy" id="2873699"/>
    <lineage>
        <taxon>Bacteria</taxon>
        <taxon>Bacillati</taxon>
        <taxon>Bacillota</taxon>
        <taxon>Bacilli</taxon>
        <taxon>Bacillales</taxon>
        <taxon>Paenibacillaceae</taxon>
        <taxon>Cohnella</taxon>
    </lineage>
</organism>
<dbReference type="EMBL" id="JASKHM010000002">
    <property type="protein sequence ID" value="MEQ4481667.1"/>
    <property type="molecule type" value="Genomic_DNA"/>
</dbReference>
<evidence type="ECO:0000259" key="1">
    <source>
        <dbReference type="Pfam" id="PF21252"/>
    </source>
</evidence>
<comment type="caution">
    <text evidence="2">The sequence shown here is derived from an EMBL/GenBank/DDBJ whole genome shotgun (WGS) entry which is preliminary data.</text>
</comment>
<dbReference type="Gene3D" id="3.30.360.10">
    <property type="entry name" value="Dihydrodipicolinate Reductase, domain 2"/>
    <property type="match status" value="1"/>
</dbReference>
<reference evidence="2 3" key="1">
    <citation type="journal article" date="2023" name="Genome Announc.">
        <title>Pan-Genome Analyses of the Genus Cohnella and Proposal of the Novel Species Cohnella silvisoli sp. nov., Isolated from Forest Soil.</title>
        <authorList>
            <person name="Wang C."/>
            <person name="Mao L."/>
            <person name="Bao G."/>
            <person name="Zhu H."/>
        </authorList>
    </citation>
    <scope>NUCLEOTIDE SEQUENCE [LARGE SCALE GENOMIC DNA]</scope>
    <source>
        <strain evidence="2 3">NL03-T5-1</strain>
    </source>
</reference>
<evidence type="ECO:0000313" key="3">
    <source>
        <dbReference type="Proteomes" id="UP001493487"/>
    </source>
</evidence>
<dbReference type="Proteomes" id="UP001493487">
    <property type="component" value="Unassembled WGS sequence"/>
</dbReference>
<name>A0ABV1KPG4_9BACL</name>
<accession>A0ABV1KPG4</accession>
<keyword evidence="3" id="KW-1185">Reference proteome</keyword>
<evidence type="ECO:0000313" key="2">
    <source>
        <dbReference type="EMBL" id="MEQ4481667.1"/>
    </source>
</evidence>
<feature type="domain" description="Glycosyl hydrolase 109 C-terminal" evidence="1">
    <location>
        <begin position="2"/>
        <end position="96"/>
    </location>
</feature>
<gene>
    <name evidence="2" type="ORF">QJS35_04585</name>
</gene>
<proteinExistence type="predicted"/>
<protein>
    <recommendedName>
        <fullName evidence="1">Glycosyl hydrolase 109 C-terminal domain-containing protein</fullName>
    </recommendedName>
</protein>